<dbReference type="InterPro" id="IPR055382">
    <property type="entry name" value="DUF7601"/>
</dbReference>
<dbReference type="InterPro" id="IPR038174">
    <property type="entry name" value="Strep_pil_link_sf"/>
</dbReference>
<feature type="domain" description="CNA-B" evidence="4">
    <location>
        <begin position="1237"/>
        <end position="1321"/>
    </location>
</feature>
<accession>A0ABR5TLK2</accession>
<evidence type="ECO:0000259" key="6">
    <source>
        <dbReference type="Pfam" id="PF24547"/>
    </source>
</evidence>
<feature type="domain" description="DUF7601" evidence="6">
    <location>
        <begin position="2127"/>
        <end position="2203"/>
    </location>
</feature>
<keyword evidence="2" id="KW-0812">Transmembrane</keyword>
<feature type="chain" id="PRO_5045674603" evidence="3">
    <location>
        <begin position="19"/>
        <end position="2789"/>
    </location>
</feature>
<dbReference type="EMBL" id="LSDB01000038">
    <property type="protein sequence ID" value="KXB57668.1"/>
    <property type="molecule type" value="Genomic_DNA"/>
</dbReference>
<keyword evidence="2" id="KW-1133">Transmembrane helix</keyword>
<dbReference type="SUPFAM" id="SSF49478">
    <property type="entry name" value="Cna protein B-type domain"/>
    <property type="match status" value="2"/>
</dbReference>
<evidence type="ECO:0000256" key="3">
    <source>
        <dbReference type="SAM" id="SignalP"/>
    </source>
</evidence>
<feature type="region of interest" description="Disordered" evidence="1">
    <location>
        <begin position="33"/>
        <end position="52"/>
    </location>
</feature>
<dbReference type="Proteomes" id="UP000070467">
    <property type="component" value="Unassembled WGS sequence"/>
</dbReference>
<feature type="domain" description="Streptococcal pilin isopeptide linkage" evidence="5">
    <location>
        <begin position="2640"/>
        <end position="2745"/>
    </location>
</feature>
<dbReference type="Pfam" id="PF05738">
    <property type="entry name" value="Cna_B"/>
    <property type="match status" value="2"/>
</dbReference>
<organism evidence="7 8">
    <name type="scientific">Gemelliphila asaccharolytica</name>
    <dbReference type="NCBI Taxonomy" id="502393"/>
    <lineage>
        <taxon>Bacteria</taxon>
        <taxon>Bacillati</taxon>
        <taxon>Bacillota</taxon>
        <taxon>Bacilli</taxon>
        <taxon>Bacillales</taxon>
        <taxon>Gemellaceae</taxon>
        <taxon>Gemelliphila</taxon>
    </lineage>
</organism>
<feature type="domain" description="Streptococcal pilin isopeptide linkage" evidence="5">
    <location>
        <begin position="1449"/>
        <end position="1554"/>
    </location>
</feature>
<dbReference type="InterPro" id="IPR008454">
    <property type="entry name" value="Collagen-bd_Cna-like_B-typ_dom"/>
</dbReference>
<dbReference type="Pfam" id="PF03382">
    <property type="entry name" value="DUF285"/>
    <property type="match status" value="1"/>
</dbReference>
<name>A0ABR5TLK2_9BACL</name>
<feature type="domain" description="Streptococcal pilin isopeptide linkage" evidence="5">
    <location>
        <begin position="2409"/>
        <end position="2514"/>
    </location>
</feature>
<dbReference type="Pfam" id="PF12892">
    <property type="entry name" value="FctA"/>
    <property type="match status" value="5"/>
</dbReference>
<dbReference type="Gene3D" id="2.60.40.3050">
    <property type="match status" value="5"/>
</dbReference>
<evidence type="ECO:0000256" key="2">
    <source>
        <dbReference type="SAM" id="Phobius"/>
    </source>
</evidence>
<dbReference type="NCBIfam" id="TIGR03786">
    <property type="entry name" value="strep_pil_rpt"/>
    <property type="match status" value="2"/>
</dbReference>
<evidence type="ECO:0000313" key="8">
    <source>
        <dbReference type="Proteomes" id="UP000070467"/>
    </source>
</evidence>
<feature type="domain" description="Streptococcal pilin isopeptide linkage" evidence="5">
    <location>
        <begin position="1561"/>
        <end position="1679"/>
    </location>
</feature>
<dbReference type="SUPFAM" id="SSF52058">
    <property type="entry name" value="L domain-like"/>
    <property type="match status" value="1"/>
</dbReference>
<keyword evidence="2" id="KW-0472">Membrane</keyword>
<feature type="signal peptide" evidence="3">
    <location>
        <begin position="1"/>
        <end position="18"/>
    </location>
</feature>
<sequence>MILVIILTQILTPTYAFASDKANSKAKEVTQNNLNNNENSYEDSEINSEAETSNGITTLPKIALETDKNISSDSSLPDTIGENKIERFSLQWITKDNDSDENCLNNVYKDNKTKSISFGIIYALSGKGNYDIGKLNIVLPKTIFKNRNGEKIGDIKFGIPKLPDRNDNFAYQETEDSYIITNTKKISAAASGGIECTIYNLTPSEIKDIATSYISEPIFANLEIETTKGTIGKKSNSLRSTIDTDTKIYEAHLTHDNYETVKSKFPNSWDSSLKPENPDNYYYVKYNTYANSKANQYFDVDLDINVRNSEDSRNAIILGYRNNKNGKVTKGDGSGNLSVNIEKNNYVDDGSNFAGEIYVAYPIQDFTYNREYNLGSSVQFTMRGVDDGKVTKAKTEDLVLFKPAYIDHPEGQFYVEKQGTGDEITTSFNKYDLEGIYDIALNELRDGKSVDTSFDIETRAWAPLHTLKKDGDFRKISDYGQSTYKLITEDFKTTFNYKDRELTSDDFSIKALDLAKKPLAENVSSFSDGNTFTNKLTGIEFTTSKKIRKIFNFSLADDRDIPITNIFGKINNSDTWIKLGSVDYTNGIAIINPENGSTVDGTKLVFPENITDFKTEVDTKIVHYVHDIKAIFTIKPSENILKEVNSKYGNNKLSMTRFTNKIKLRVESEEQGSGFVNEYTANNILTDFSYGIKPEKKLINYSNDQKHKRIDLEYEIASKIQTNITSKKALKTVKEKGYIKDQKEGVFYELLPKGVNPITDSIKPVRKGDSITSVKAYENYQNSGRIMLEIHLKETPDYKYEYRNEKSILGMKGYYDRPAVRFKAQYTWMNHRIYSPILSCIMAYKSTEKVGNTEGLESETNVFSNKNKFTKEAFETEEEKNIFNSLGEGNYVYARDYSDVDVPTSYVTTLLKQVDVNDEGLYNDGLDNILSKNVYENGKYSYSISIRNSDIQASKDIVFYDNLEKYKPQKDSDDYGDIQWRGIFDNVNTDSLKKLGVEAVIYYSTKDNLVLDDENNRKDNDLTNTDIWSKTMPKDKSSIKAIAIDARKTVKNDDFILDKNQSIDLIINMRAPKVSDKRYYDKVLEKDQKEVGFVGGAHAYNNAVMTCRHISLDNGNITDNLLIRNDYTKVGLKPYNISVKKTFDDENNRDGVREDKAIIELVGNGTPTGKKLTLSEKNNWEGTFSELPYLDKEGNVISYTFREINNQKYTLKVNRDNNSTDNKYNLVNFHSPEKIKIQGEKHWVDKTEEKRPQSILITLKADGKEIDNREVKPDSEGKWKYEFDNLYKYRDGGKKIKYTVEEKNYITGYVSEVKDFDIVNTYHPYANVIVKKEVIDQTEKAKELNPDFTFKFNLTDSEGNLIFKEYEYTTNLGQRGKIFSGNEFKLKKDEQMTIKNVDSETSVEVKEIKKPSGYKNVESPPEKLIQAGKDVELKFINKYATFGRTTLESTKKLVGRKLLNKEFRFDLLLDDKEIDSTYNDKNGKVIFNNLEYSNKDAGKTYTYKIKEYNNNHAGITYTNEISQVDVKVSDDGKGSISVEKNYADKNFVFTNKYNATGKVNLKAWKQIKGDYNKLGKYDFELYDDKNNVVATGTNDENGTINFSDLVYSEKDAGKTFIYTAKEKQGKDDSIIYDKSTITYKVEVIDNLDGTLSFNTSVVDNKTDDKNNDSTTPLFVNEYKNGKLTVRKNVLNGDINKEFRFKIKFKGENIPNGKFDLNKKNNVSSLNKVKKFFTDIFKPKEAHAAERYPPEGEVVHSGYLSGDVKYEIYENGHMVISSIGNSGTLPKFSDYDYDNEFGYRKYKDKIKSISFSGDVKANVISDDLFRDLDKVVSIDTTNLDTKRTTSMGSMFSGCESLKELDVSKFDTSKVTNMQAMFVDCQSLKELDLSNFDTSEVTDMQAMFAGCKLLEKLDVSNFDTSKVTNMSYMFDGCQSLQKLDLSKFDTSKVTEARDILEGDESLITLSLPNFKPEISWKILNSLSKSLKKLDVSKVNFSSLGDIDLQNLDSLEEVVVPSKLMLREKKYFPVKLNGTFITDDGEVFAPDKDIFSFGKTTLTKKGLYYTIKFVTDTGEKFAPIRLKKDEEKKLPTPKIKKPGYKFLGWSTTQDKKNIVTDIKTLTQADKNDITLYAVWKELETNINIKDGEAEFMLSADEQITLDNLPAGISYEIYEEQEEGWVLVKEENTNGTIEPNKETIATFTNDYRPQSTQAKVQAKKLLNSAPAKGFEFELLKEGQVIDKATSLADGSITFNTLTFDTAGTFNYQIREVKGNDPNINYDSAIKNVKIEVTDNGRGKKEAKVTYTDTPTFNNTTKLGKLEIKKEVIGTTDKSKDFTFEILINGKKQNITLKNGESKTIDYIPYGSSYEVKEINLPKGYVTAEIENASGVISSSEITVLAKNKYNPIGNVQIKAKKVLENKDLSNGEFVFELLDSNDNVLDTAKNDRDGNIYFNSLEIKEAKNAKYKIREVQGNEKDIVYDNHEEIVNVTVTDDGEGNLTARAQYDDDGAIFTNKYNVEKIPKIENETNFTITKKLEGTSTDKEFEVKVDIKKDDKKIENVFSYTSNLDSKEYEFVSGEKVKIKGNEILTFKKVPLGAKVTLTEDSYPGYTVKEDSILEKVLEDKENNLKITNVYHANGKLELKAKKELLGGNIKDYNFDFLLINDGDVLSKVKNDENGNIDFNSIKFNEKDIGKTYEYLVIEDTGYNSNINYDKTEYKFTVEIKDNGDGTLNLIKKGEYKNITFKNSIKPILPITGTRKGIGILIGLFSLLLITFVRKKFNLIKLIKREKM</sequence>
<dbReference type="InterPro" id="IPR011889">
    <property type="entry name" value="Liste_lipo_26"/>
</dbReference>
<evidence type="ECO:0000259" key="4">
    <source>
        <dbReference type="Pfam" id="PF05738"/>
    </source>
</evidence>
<dbReference type="CDD" id="cd00222">
    <property type="entry name" value="CollagenBindB"/>
    <property type="match status" value="2"/>
</dbReference>
<feature type="domain" description="CNA-B" evidence="4">
    <location>
        <begin position="1137"/>
        <end position="1219"/>
    </location>
</feature>
<keyword evidence="3" id="KW-0732">Signal</keyword>
<dbReference type="InterPro" id="IPR005046">
    <property type="entry name" value="DUF285"/>
</dbReference>
<dbReference type="InterPro" id="IPR032675">
    <property type="entry name" value="LRR_dom_sf"/>
</dbReference>
<proteinExistence type="predicted"/>
<dbReference type="InterPro" id="IPR013378">
    <property type="entry name" value="InlB-like_B-rpt"/>
</dbReference>
<dbReference type="InterPro" id="IPR022464">
    <property type="entry name" value="Strep_pil_isopept_link"/>
</dbReference>
<evidence type="ECO:0000259" key="5">
    <source>
        <dbReference type="Pfam" id="PF12892"/>
    </source>
</evidence>
<feature type="domain" description="DUF7601" evidence="6">
    <location>
        <begin position="2342"/>
        <end position="2394"/>
    </location>
</feature>
<evidence type="ECO:0000256" key="1">
    <source>
        <dbReference type="SAM" id="MobiDB-lite"/>
    </source>
</evidence>
<feature type="transmembrane region" description="Helical" evidence="2">
    <location>
        <begin position="2758"/>
        <end position="2775"/>
    </location>
</feature>
<comment type="caution">
    <text evidence="7">The sequence shown here is derived from an EMBL/GenBank/DDBJ whole genome shotgun (WGS) entry which is preliminary data.</text>
</comment>
<evidence type="ECO:0000313" key="7">
    <source>
        <dbReference type="EMBL" id="KXB57668.1"/>
    </source>
</evidence>
<dbReference type="Pfam" id="PF24547">
    <property type="entry name" value="DUF7601"/>
    <property type="match status" value="4"/>
</dbReference>
<gene>
    <name evidence="7" type="ORF">HMPREF1871_00840</name>
</gene>
<protein>
    <submittedName>
        <fullName evidence="7">Pilin isopeptide linkage domain protein</fullName>
    </submittedName>
</protein>
<dbReference type="Gene3D" id="2.60.40.1140">
    <property type="entry name" value="Collagen-binding surface protein Cna, B-type domain"/>
    <property type="match status" value="6"/>
</dbReference>
<feature type="domain" description="Streptococcal pilin isopeptide linkage" evidence="5">
    <location>
        <begin position="2213"/>
        <end position="2312"/>
    </location>
</feature>
<feature type="domain" description="DUF7601" evidence="6">
    <location>
        <begin position="1328"/>
        <end position="1439"/>
    </location>
</feature>
<dbReference type="Gene3D" id="3.80.10.10">
    <property type="entry name" value="Ribonuclease Inhibitor"/>
    <property type="match status" value="1"/>
</dbReference>
<reference evidence="7 8" key="1">
    <citation type="submission" date="2016-01" db="EMBL/GenBank/DDBJ databases">
        <authorList>
            <person name="Mitreva M."/>
            <person name="Pepin K.H."/>
            <person name="Mihindukulasuriya K.A."/>
            <person name="Fulton R."/>
            <person name="Fronick C."/>
            <person name="O'Laughlin M."/>
            <person name="Miner T."/>
            <person name="Herter B."/>
            <person name="Rosa B.A."/>
            <person name="Cordes M."/>
            <person name="Tomlinson C."/>
            <person name="Wollam A."/>
            <person name="Palsikar V.B."/>
            <person name="Mardis E.R."/>
            <person name="Wilson R.K."/>
        </authorList>
    </citation>
    <scope>NUCLEOTIDE SEQUENCE [LARGE SCALE GENOMIC DNA]</scope>
    <source>
        <strain evidence="7 8">KA00071</strain>
    </source>
</reference>
<dbReference type="NCBIfam" id="TIGR02543">
    <property type="entry name" value="List_Bact_rpt"/>
    <property type="match status" value="1"/>
</dbReference>
<dbReference type="NCBIfam" id="TIGR02167">
    <property type="entry name" value="Liste_lipo_26"/>
    <property type="match status" value="4"/>
</dbReference>
<keyword evidence="8" id="KW-1185">Reference proteome</keyword>
<feature type="domain" description="DUF7601" evidence="6">
    <location>
        <begin position="2526"/>
        <end position="2631"/>
    </location>
</feature>